<dbReference type="Pfam" id="PF05977">
    <property type="entry name" value="MFS_3"/>
    <property type="match status" value="1"/>
</dbReference>
<feature type="transmembrane region" description="Helical" evidence="7">
    <location>
        <begin position="148"/>
        <end position="173"/>
    </location>
</feature>
<dbReference type="GO" id="GO:0005886">
    <property type="term" value="C:plasma membrane"/>
    <property type="evidence" value="ECO:0007669"/>
    <property type="project" value="UniProtKB-SubCell"/>
</dbReference>
<evidence type="ECO:0000256" key="6">
    <source>
        <dbReference type="ARBA" id="ARBA00023136"/>
    </source>
</evidence>
<dbReference type="AlphaFoldDB" id="A0A8B6X469"/>
<dbReference type="InterPro" id="IPR036259">
    <property type="entry name" value="MFS_trans_sf"/>
</dbReference>
<accession>A0A8B6X469</accession>
<organism evidence="8 9">
    <name type="scientific">Derxia gummosa DSM 723</name>
    <dbReference type="NCBI Taxonomy" id="1121388"/>
    <lineage>
        <taxon>Bacteria</taxon>
        <taxon>Pseudomonadati</taxon>
        <taxon>Pseudomonadota</taxon>
        <taxon>Betaproteobacteria</taxon>
        <taxon>Burkholderiales</taxon>
        <taxon>Alcaligenaceae</taxon>
        <taxon>Derxia</taxon>
    </lineage>
</organism>
<feature type="transmembrane region" description="Helical" evidence="7">
    <location>
        <begin position="52"/>
        <end position="72"/>
    </location>
</feature>
<name>A0A8B6X469_9BURK</name>
<feature type="transmembrane region" description="Helical" evidence="7">
    <location>
        <begin position="396"/>
        <end position="419"/>
    </location>
</feature>
<dbReference type="CDD" id="cd06173">
    <property type="entry name" value="MFS_MefA_like"/>
    <property type="match status" value="1"/>
</dbReference>
<evidence type="ECO:0000256" key="1">
    <source>
        <dbReference type="ARBA" id="ARBA00004651"/>
    </source>
</evidence>
<dbReference type="PANTHER" id="PTHR23513">
    <property type="entry name" value="INTEGRAL MEMBRANE EFFLUX PROTEIN-RELATED"/>
    <property type="match status" value="1"/>
</dbReference>
<evidence type="ECO:0000313" key="9">
    <source>
        <dbReference type="RefSeq" id="WP_028311697.1"/>
    </source>
</evidence>
<feature type="transmembrane region" description="Helical" evidence="7">
    <location>
        <begin position="20"/>
        <end position="46"/>
    </location>
</feature>
<reference evidence="9" key="3">
    <citation type="journal article" date="2016" name="Nat. Rev. Mol. Cell Biol.">
        <title>Understanding transport by the major facilitator superfamily (MFS): structures pave the way.</title>
        <authorList>
            <person name="Quistgaard E.M."/>
            <person name="Low C."/>
            <person name="Guettou F."/>
            <person name="Nordlund P."/>
        </authorList>
    </citation>
    <scope>NUCLEOTIDE SEQUENCE</scope>
</reference>
<dbReference type="Gene3D" id="1.20.1250.20">
    <property type="entry name" value="MFS general substrate transporter like domains"/>
    <property type="match status" value="1"/>
</dbReference>
<comment type="subcellular location">
    <subcellularLocation>
        <location evidence="1">Cell membrane</location>
        <topology evidence="1">Multi-pass membrane protein</topology>
    </subcellularLocation>
</comment>
<feature type="transmembrane region" description="Helical" evidence="7">
    <location>
        <begin position="316"/>
        <end position="345"/>
    </location>
</feature>
<dbReference type="RefSeq" id="WP_028311697.1">
    <property type="nucleotide sequence ID" value="NZ_AXWS01000013.1"/>
</dbReference>
<evidence type="ECO:0000256" key="7">
    <source>
        <dbReference type="SAM" id="Phobius"/>
    </source>
</evidence>
<sequence length="436" mass="44952">MQLSDDTSTAPPRLRGQHDYLRLLVARVTGGGANQMLMVALGWQMYDLTSSAWQLGLVGLAQFVPALLLTLPAGHLVDRHDRRLLLAGSLGLQLTVAVCLALASVLGAIGGGLILAMSVLLGMARALQMPAQQALLPTLVPPLLLARAVAASSSCMQASVIAGPALGGALYALGPRVAALAGRAATGASDAAIGAQWGAAVVYAVSLALLVAAIWATLAIRHRPAPRRHAAPSLADFTAGIHFIRQRPVVLGAISLDLFAVLLGGATALLPIFARDILHTGPEGLGLLRSAPALGAVVVGLTLARMPIHRHAGRWLFGAVAVYGVATIGFAFSTTFWLAFAALAVSGAADMFSVVIRQSLVQLETPDEMRGRVGAVNSLFIGASNQLGEFESGATAALLGPVGSVLLGGVGTLVVVLAWMRLFPTLARRDRLVPGH</sequence>
<evidence type="ECO:0000256" key="2">
    <source>
        <dbReference type="ARBA" id="ARBA00022448"/>
    </source>
</evidence>
<evidence type="ECO:0000256" key="5">
    <source>
        <dbReference type="ARBA" id="ARBA00022989"/>
    </source>
</evidence>
<proteinExistence type="predicted"/>
<keyword evidence="2" id="KW-0813">Transport</keyword>
<dbReference type="InterPro" id="IPR010290">
    <property type="entry name" value="TM_effector"/>
</dbReference>
<protein>
    <submittedName>
        <fullName evidence="9">MFS transporter</fullName>
    </submittedName>
</protein>
<keyword evidence="3" id="KW-1003">Cell membrane</keyword>
<feature type="transmembrane region" description="Helical" evidence="7">
    <location>
        <begin position="286"/>
        <end position="304"/>
    </location>
</feature>
<dbReference type="PANTHER" id="PTHR23513:SF9">
    <property type="entry name" value="ENTEROBACTIN EXPORTER ENTS"/>
    <property type="match status" value="1"/>
</dbReference>
<dbReference type="OrthoDB" id="7283966at2"/>
<evidence type="ECO:0000256" key="4">
    <source>
        <dbReference type="ARBA" id="ARBA00022692"/>
    </source>
</evidence>
<reference evidence="9" key="1">
    <citation type="journal article" date="2015" name="Annu Rev Biophys">
        <title>Structural Biology of the Major Facilitator Superfamily Transporters.</title>
        <authorList>
            <person name="Yan N."/>
        </authorList>
    </citation>
    <scope>NUCLEOTIDE SEQUENCE</scope>
</reference>
<reference evidence="9" key="4">
    <citation type="submission" date="2025-08" db="UniProtKB">
        <authorList>
            <consortium name="RefSeq"/>
        </authorList>
    </citation>
    <scope>IDENTIFICATION</scope>
</reference>
<keyword evidence="6 7" id="KW-0472">Membrane</keyword>
<feature type="transmembrane region" description="Helical" evidence="7">
    <location>
        <begin position="193"/>
        <end position="218"/>
    </location>
</feature>
<keyword evidence="8" id="KW-1185">Reference proteome</keyword>
<keyword evidence="5 7" id="KW-1133">Transmembrane helix</keyword>
<evidence type="ECO:0000256" key="3">
    <source>
        <dbReference type="ARBA" id="ARBA00022475"/>
    </source>
</evidence>
<reference evidence="9" key="2">
    <citation type="journal article" date="2015" name="Protein Sci.">
        <title>Energy coupling mechanisms of MFS transporters.</title>
        <authorList>
            <person name="Zhang X.C."/>
            <person name="Zhao Y."/>
            <person name="Heng J."/>
            <person name="Jiang D."/>
        </authorList>
    </citation>
    <scope>NUCLEOTIDE SEQUENCE</scope>
</reference>
<dbReference type="SUPFAM" id="SSF103473">
    <property type="entry name" value="MFS general substrate transporter"/>
    <property type="match status" value="1"/>
</dbReference>
<dbReference type="Proteomes" id="UP000675920">
    <property type="component" value="Unplaced"/>
</dbReference>
<keyword evidence="4 7" id="KW-0812">Transmembrane</keyword>
<feature type="transmembrane region" description="Helical" evidence="7">
    <location>
        <begin position="249"/>
        <end position="274"/>
    </location>
</feature>
<evidence type="ECO:0000313" key="8">
    <source>
        <dbReference type="Proteomes" id="UP000675920"/>
    </source>
</evidence>